<dbReference type="EC" id="3.6.4.13" evidence="2"/>
<dbReference type="PANTHER" id="PTHR47959:SF15">
    <property type="entry name" value="RNA HELICASE"/>
    <property type="match status" value="1"/>
</dbReference>
<keyword evidence="3 11" id="KW-0547">Nucleotide-binding</keyword>
<dbReference type="PROSITE" id="PS00039">
    <property type="entry name" value="DEAD_ATP_HELICASE"/>
    <property type="match status" value="1"/>
</dbReference>
<feature type="domain" description="Helicase ATP-binding" evidence="13">
    <location>
        <begin position="251"/>
        <end position="425"/>
    </location>
</feature>
<dbReference type="OrthoDB" id="360161at2759"/>
<feature type="compositionally biased region" description="Low complexity" evidence="12">
    <location>
        <begin position="44"/>
        <end position="53"/>
    </location>
</feature>
<dbReference type="Pfam" id="PF00271">
    <property type="entry name" value="Helicase_C"/>
    <property type="match status" value="1"/>
</dbReference>
<dbReference type="GO" id="GO:0005524">
    <property type="term" value="F:ATP binding"/>
    <property type="evidence" value="ECO:0007669"/>
    <property type="project" value="UniProtKB-KW"/>
</dbReference>
<comment type="subcellular location">
    <subcellularLocation>
        <location evidence="1">Nucleus</location>
        <location evidence="1">Nucleolus</location>
    </subcellularLocation>
</comment>
<dbReference type="InterPro" id="IPR011545">
    <property type="entry name" value="DEAD/DEAH_box_helicase_dom"/>
</dbReference>
<evidence type="ECO:0000256" key="4">
    <source>
        <dbReference type="ARBA" id="ARBA00022801"/>
    </source>
</evidence>
<dbReference type="InterPro" id="IPR014001">
    <property type="entry name" value="Helicase_ATP-bd"/>
</dbReference>
<dbReference type="AlphaFoldDB" id="A0A317XEY6"/>
<evidence type="ECO:0000256" key="10">
    <source>
        <dbReference type="ARBA" id="ARBA00047984"/>
    </source>
</evidence>
<gene>
    <name evidence="15" type="ORF">BCV70DRAFT_203244</name>
</gene>
<keyword evidence="8" id="KW-0539">Nucleus</keyword>
<feature type="compositionally biased region" description="Polar residues" evidence="12">
    <location>
        <begin position="31"/>
        <end position="43"/>
    </location>
</feature>
<comment type="catalytic activity">
    <reaction evidence="10">
        <text>ATP + H2O = ADP + phosphate + H(+)</text>
        <dbReference type="Rhea" id="RHEA:13065"/>
        <dbReference type="ChEBI" id="CHEBI:15377"/>
        <dbReference type="ChEBI" id="CHEBI:15378"/>
        <dbReference type="ChEBI" id="CHEBI:30616"/>
        <dbReference type="ChEBI" id="CHEBI:43474"/>
        <dbReference type="ChEBI" id="CHEBI:456216"/>
        <dbReference type="EC" id="3.6.4.13"/>
    </reaction>
</comment>
<keyword evidence="6 11" id="KW-0067">ATP-binding</keyword>
<dbReference type="PANTHER" id="PTHR47959">
    <property type="entry name" value="ATP-DEPENDENT RNA HELICASE RHLE-RELATED"/>
    <property type="match status" value="1"/>
</dbReference>
<evidence type="ECO:0000256" key="1">
    <source>
        <dbReference type="ARBA" id="ARBA00004604"/>
    </source>
</evidence>
<evidence type="ECO:0000256" key="9">
    <source>
        <dbReference type="ARBA" id="ARBA00024355"/>
    </source>
</evidence>
<dbReference type="FunFam" id="3.40.50.300:FF:000759">
    <property type="entry name" value="probable ATP-dependent RNA helicase DDX52"/>
    <property type="match status" value="1"/>
</dbReference>
<dbReference type="EMBL" id="KZ819228">
    <property type="protein sequence ID" value="PWY96999.1"/>
    <property type="molecule type" value="Genomic_DNA"/>
</dbReference>
<dbReference type="GO" id="GO:0030490">
    <property type="term" value="P:maturation of SSU-rRNA"/>
    <property type="evidence" value="ECO:0007669"/>
    <property type="project" value="InterPro"/>
</dbReference>
<evidence type="ECO:0000259" key="14">
    <source>
        <dbReference type="PROSITE" id="PS51194"/>
    </source>
</evidence>
<evidence type="ECO:0000259" key="13">
    <source>
        <dbReference type="PROSITE" id="PS51192"/>
    </source>
</evidence>
<dbReference type="InterPro" id="IPR000629">
    <property type="entry name" value="RNA-helicase_DEAD-box_CS"/>
</dbReference>
<dbReference type="InParanoid" id="A0A317XEY6"/>
<keyword evidence="7" id="KW-0694">RNA-binding</keyword>
<evidence type="ECO:0000256" key="6">
    <source>
        <dbReference type="ARBA" id="ARBA00022840"/>
    </source>
</evidence>
<feature type="compositionally biased region" description="Basic residues" evidence="12">
    <location>
        <begin position="599"/>
        <end position="609"/>
    </location>
</feature>
<evidence type="ECO:0000256" key="5">
    <source>
        <dbReference type="ARBA" id="ARBA00022806"/>
    </source>
</evidence>
<keyword evidence="16" id="KW-1185">Reference proteome</keyword>
<accession>A0A317XEY6</accession>
<dbReference type="InterPro" id="IPR050079">
    <property type="entry name" value="DEAD_box_RNA_helicase"/>
</dbReference>
<sequence>MDIFRTLAGGGASFDKKRFQDDLRVFGGAAVSSSGNANTNTNDLASSSSLPRGRAGGASGSASKSRKSSLAKTSKKADVPASSSNSKVVVPDTLDFFGTAAKSNLTTSAVLKHELRRKRAEDMAARENKDHESDTDSDDSDDDDDDEDDDEDDDDDADSTGNSEQKGKKRKLDDVHVDVDADGVGDAAPVTKQTLKAFLRANKIKLTGTDVPMPMASWSELEHRFSVGPWLRNNLDKWGWGTPTAIQKGAMPVLLANRDLLAGAPTGSGKTLSFLLPLLHHLRAPNKKEGFRAVIVSPTRELAQQIYDQLRRLTEGRNFRICVLTKSNDAAMNQDPTKRAKFDILITTPLRLVHAIEQEEVDLSNVRHLVLDEADRLLEEGFLEQTDSILAACSHPLLRKALFSATLPAGVEEMAKTFMVDECRVIVGTKDSATETIQQELQFVGSEDGKLHAMRTLIQQGGLKPPVLMFVQSIQRAKELFHELVYDGLHVDVIHSERPKAQRESVISAFKRGDVWVLICTELMARGIDFKGVQLVINYDFPQTVQSYIHRIGRTGRAGRLGRAITYFTKDDAAHLKTVVNVMRQSGCDVPEWMVKLKNPTKRDRKSLKSHAPDRKSIQSAAASSSIGRRQAIKKKDMVAASKRRKLQESRSEQAMSKPKPKPKPNQKQNTSTSDSYSP</sequence>
<evidence type="ECO:0000256" key="8">
    <source>
        <dbReference type="ARBA" id="ARBA00023242"/>
    </source>
</evidence>
<feature type="region of interest" description="Disordered" evidence="12">
    <location>
        <begin position="30"/>
        <end position="86"/>
    </location>
</feature>
<dbReference type="SUPFAM" id="SSF52540">
    <property type="entry name" value="P-loop containing nucleoside triphosphate hydrolases"/>
    <property type="match status" value="1"/>
</dbReference>
<proteinExistence type="inferred from homology"/>
<feature type="compositionally biased region" description="Acidic residues" evidence="12">
    <location>
        <begin position="135"/>
        <end position="158"/>
    </location>
</feature>
<comment type="similarity">
    <text evidence="9">Belongs to the DEAD box helicase family. DDX52/ROK1 subfamily.</text>
</comment>
<evidence type="ECO:0000313" key="15">
    <source>
        <dbReference type="EMBL" id="PWY96999.1"/>
    </source>
</evidence>
<evidence type="ECO:0000256" key="3">
    <source>
        <dbReference type="ARBA" id="ARBA00022741"/>
    </source>
</evidence>
<feature type="region of interest" description="Disordered" evidence="12">
    <location>
        <begin position="599"/>
        <end position="679"/>
    </location>
</feature>
<dbReference type="STRING" id="1882483.A0A317XEY6"/>
<dbReference type="PROSITE" id="PS51192">
    <property type="entry name" value="HELICASE_ATP_BIND_1"/>
    <property type="match status" value="1"/>
</dbReference>
<dbReference type="GO" id="GO:0003723">
    <property type="term" value="F:RNA binding"/>
    <property type="evidence" value="ECO:0007669"/>
    <property type="project" value="UniProtKB-KW"/>
</dbReference>
<keyword evidence="4 11" id="KW-0378">Hydrolase</keyword>
<feature type="region of interest" description="Disordered" evidence="12">
    <location>
        <begin position="116"/>
        <end position="171"/>
    </location>
</feature>
<name>A0A317XEY6_9BASI</name>
<evidence type="ECO:0000256" key="2">
    <source>
        <dbReference type="ARBA" id="ARBA00012552"/>
    </source>
</evidence>
<protein>
    <recommendedName>
        <fullName evidence="2">RNA helicase</fullName>
        <ecNumber evidence="2">3.6.4.13</ecNumber>
    </recommendedName>
</protein>
<dbReference type="GO" id="GO:0003724">
    <property type="term" value="F:RNA helicase activity"/>
    <property type="evidence" value="ECO:0007669"/>
    <property type="project" value="UniProtKB-EC"/>
</dbReference>
<dbReference type="FunCoup" id="A0A317XEY6">
    <property type="interactions" value="509"/>
</dbReference>
<dbReference type="Pfam" id="PF00270">
    <property type="entry name" value="DEAD"/>
    <property type="match status" value="1"/>
</dbReference>
<dbReference type="PROSITE" id="PS51194">
    <property type="entry name" value="HELICASE_CTER"/>
    <property type="match status" value="1"/>
</dbReference>
<dbReference type="GO" id="GO:0016787">
    <property type="term" value="F:hydrolase activity"/>
    <property type="evidence" value="ECO:0007669"/>
    <property type="project" value="UniProtKB-KW"/>
</dbReference>
<dbReference type="Gene3D" id="3.40.50.300">
    <property type="entry name" value="P-loop containing nucleotide triphosphate hydrolases"/>
    <property type="match status" value="2"/>
</dbReference>
<evidence type="ECO:0000256" key="11">
    <source>
        <dbReference type="RuleBase" id="RU000492"/>
    </source>
</evidence>
<feature type="domain" description="Helicase C-terminal" evidence="14">
    <location>
        <begin position="436"/>
        <end position="598"/>
    </location>
</feature>
<dbReference type="InterPro" id="IPR027417">
    <property type="entry name" value="P-loop_NTPase"/>
</dbReference>
<dbReference type="InterPro" id="IPR044764">
    <property type="entry name" value="DDX52/Rok1_DEADc"/>
</dbReference>
<feature type="compositionally biased region" description="Basic and acidic residues" evidence="12">
    <location>
        <begin position="119"/>
        <end position="134"/>
    </location>
</feature>
<evidence type="ECO:0000256" key="7">
    <source>
        <dbReference type="ARBA" id="ARBA00022884"/>
    </source>
</evidence>
<feature type="compositionally biased region" description="Low complexity" evidence="12">
    <location>
        <begin position="618"/>
        <end position="630"/>
    </location>
</feature>
<dbReference type="CDD" id="cd17957">
    <property type="entry name" value="DEADc_DDX52"/>
    <property type="match status" value="1"/>
</dbReference>
<reference evidence="15 16" key="1">
    <citation type="journal article" date="2018" name="Mol. Biol. Evol.">
        <title>Broad Genomic Sampling Reveals a Smut Pathogenic Ancestry of the Fungal Clade Ustilaginomycotina.</title>
        <authorList>
            <person name="Kijpornyongpan T."/>
            <person name="Mondo S.J."/>
            <person name="Barry K."/>
            <person name="Sandor L."/>
            <person name="Lee J."/>
            <person name="Lipzen A."/>
            <person name="Pangilinan J."/>
            <person name="LaButti K."/>
            <person name="Hainaut M."/>
            <person name="Henrissat B."/>
            <person name="Grigoriev I.V."/>
            <person name="Spatafora J.W."/>
            <person name="Aime M.C."/>
        </authorList>
    </citation>
    <scope>NUCLEOTIDE SEQUENCE [LARGE SCALE GENOMIC DNA]</scope>
    <source>
        <strain evidence="15 16">MCA 3645</strain>
    </source>
</reference>
<evidence type="ECO:0000313" key="16">
    <source>
        <dbReference type="Proteomes" id="UP000246740"/>
    </source>
</evidence>
<organism evidence="15 16">
    <name type="scientific">Testicularia cyperi</name>
    <dbReference type="NCBI Taxonomy" id="1882483"/>
    <lineage>
        <taxon>Eukaryota</taxon>
        <taxon>Fungi</taxon>
        <taxon>Dikarya</taxon>
        <taxon>Basidiomycota</taxon>
        <taxon>Ustilaginomycotina</taxon>
        <taxon>Ustilaginomycetes</taxon>
        <taxon>Ustilaginales</taxon>
        <taxon>Anthracoideaceae</taxon>
        <taxon>Testicularia</taxon>
    </lineage>
</organism>
<dbReference type="GO" id="GO:0005829">
    <property type="term" value="C:cytosol"/>
    <property type="evidence" value="ECO:0007669"/>
    <property type="project" value="TreeGrafter"/>
</dbReference>
<dbReference type="GO" id="GO:0005730">
    <property type="term" value="C:nucleolus"/>
    <property type="evidence" value="ECO:0007669"/>
    <property type="project" value="UniProtKB-SubCell"/>
</dbReference>
<dbReference type="InterPro" id="IPR001650">
    <property type="entry name" value="Helicase_C-like"/>
</dbReference>
<dbReference type="CDD" id="cd18787">
    <property type="entry name" value="SF2_C_DEAD"/>
    <property type="match status" value="1"/>
</dbReference>
<dbReference type="SMART" id="SM00487">
    <property type="entry name" value="DEXDc"/>
    <property type="match status" value="1"/>
</dbReference>
<keyword evidence="5 11" id="KW-0347">Helicase</keyword>
<dbReference type="Proteomes" id="UP000246740">
    <property type="component" value="Unassembled WGS sequence"/>
</dbReference>
<dbReference type="SMART" id="SM00490">
    <property type="entry name" value="HELICc"/>
    <property type="match status" value="1"/>
</dbReference>
<evidence type="ECO:0000256" key="12">
    <source>
        <dbReference type="SAM" id="MobiDB-lite"/>
    </source>
</evidence>